<gene>
    <name evidence="1" type="ordered locus">DET1075</name>
</gene>
<name>Q3Z7K9_DEHM1</name>
<keyword evidence="2" id="KW-1185">Reference proteome</keyword>
<accession>Q3Z7K9</accession>
<proteinExistence type="predicted"/>
<dbReference type="AlphaFoldDB" id="Q3Z7K9"/>
<dbReference type="InParanoid" id="Q3Z7K9"/>
<sequence>MADYFSISELLQSTDNMTYIRNNVGNDSGTDIVPGVSWFTYNSVTAENIYVNGNSWMGIGTNGEQVKVHRRDAMSWTIRREEGTIYNYYRFLRVRWEGYSQYSMTSADVKLVWDLLLLDTGDIVLHFETIPTNPSYLGECTLVTGTGNISFTPVAGGCVTFLHQNDSGTAFVRSDELPVLLDPYNRRYLITDATGALYTVEEGSLLKLSETELTAEVFETYGVQDIPDGALLLTLVDPTILYWHDSENRFPPFTASYTGVPKPQVIYSENIDMSDSSIIGIEKVTVDCDDSALFAVSFDAGESWWTYTGSSWARLSEEASGMSKAALEAISTNAWAEKAITGQLMYRFVISGENGYVRSITTDYLNTEE</sequence>
<protein>
    <submittedName>
        <fullName evidence="1">Uncharacterized protein</fullName>
    </submittedName>
</protein>
<dbReference type="HOGENOM" id="CLU_749493_0_0_0"/>
<dbReference type="KEGG" id="det:DET1075"/>
<dbReference type="GeneID" id="3229644"/>
<reference evidence="1 2" key="1">
    <citation type="journal article" date="2005" name="Science">
        <title>Genome sequence of the PCE-dechlorinating bacterium Dehalococcoides ethenogenes.</title>
        <authorList>
            <person name="Seshadri R."/>
            <person name="Adrian L."/>
            <person name="Fouts D.E."/>
            <person name="Eisen J.A."/>
            <person name="Phillippy A.M."/>
            <person name="Methe B.A."/>
            <person name="Ward N.L."/>
            <person name="Nelson W.C."/>
            <person name="Deboy R.T."/>
            <person name="Khouri H.M."/>
            <person name="Kolonay J.F."/>
            <person name="Dodson R.J."/>
            <person name="Daugherty S.C."/>
            <person name="Brinkac L.M."/>
            <person name="Sullivan S.A."/>
            <person name="Madupu R."/>
            <person name="Nelson K.E."/>
            <person name="Kang K.H."/>
            <person name="Impraim M."/>
            <person name="Tran K."/>
            <person name="Robinson J.M."/>
            <person name="Forberger H.A."/>
            <person name="Fraser C.M."/>
            <person name="Zinder S.H."/>
            <person name="Heidelberg J.F."/>
        </authorList>
    </citation>
    <scope>NUCLEOTIDE SEQUENCE [LARGE SCALE GENOMIC DNA]</scope>
    <source>
        <strain evidence="2">ATCC BAA-2266 / KCTC 15142 / 195</strain>
    </source>
</reference>
<evidence type="ECO:0000313" key="2">
    <source>
        <dbReference type="Proteomes" id="UP000008289"/>
    </source>
</evidence>
<dbReference type="EMBL" id="CP000027">
    <property type="protein sequence ID" value="AAW39682.1"/>
    <property type="molecule type" value="Genomic_DNA"/>
</dbReference>
<dbReference type="STRING" id="243164.DET1075"/>
<dbReference type="Proteomes" id="UP000008289">
    <property type="component" value="Chromosome"/>
</dbReference>
<dbReference type="eggNOG" id="ENOG502Z9HC">
    <property type="taxonomic scope" value="Bacteria"/>
</dbReference>
<dbReference type="PATRIC" id="fig|243164.10.peg.1013"/>
<evidence type="ECO:0000313" key="1">
    <source>
        <dbReference type="EMBL" id="AAW39682.1"/>
    </source>
</evidence>
<organism evidence="1 2">
    <name type="scientific">Dehalococcoides mccartyi (strain ATCC BAA-2266 / KCTC 15142 / 195)</name>
    <name type="common">Dehalococcoides ethenogenes (strain 195)</name>
    <dbReference type="NCBI Taxonomy" id="243164"/>
    <lineage>
        <taxon>Bacteria</taxon>
        <taxon>Bacillati</taxon>
        <taxon>Chloroflexota</taxon>
        <taxon>Dehalococcoidia</taxon>
        <taxon>Dehalococcoidales</taxon>
        <taxon>Dehalococcoidaceae</taxon>
        <taxon>Dehalococcoides</taxon>
    </lineage>
</organism>
<dbReference type="RefSeq" id="WP_010936769.1">
    <property type="nucleotide sequence ID" value="NC_002936.3"/>
</dbReference>